<evidence type="ECO:0000256" key="1">
    <source>
        <dbReference type="SAM" id="MobiDB-lite"/>
    </source>
</evidence>
<feature type="compositionally biased region" description="Polar residues" evidence="1">
    <location>
        <begin position="66"/>
        <end position="77"/>
    </location>
</feature>
<sequence length="109" mass="11935">MANQELHDPRSTEDLPRARDGNCPRTVPPCLLPVTRTCAPTPTTCTTTRTQPDHRLHCPQLPNPAKPSSSRSATCSKLSPPPCRHHPSKPRPLQPRSSHQRNNPPAGTS</sequence>
<feature type="compositionally biased region" description="Polar residues" evidence="1">
    <location>
        <begin position="95"/>
        <end position="109"/>
    </location>
</feature>
<reference evidence="2" key="1">
    <citation type="submission" date="2021-05" db="EMBL/GenBank/DDBJ databases">
        <authorList>
            <person name="Alioto T."/>
            <person name="Alioto T."/>
            <person name="Gomez Garrido J."/>
        </authorList>
    </citation>
    <scope>NUCLEOTIDE SEQUENCE</scope>
</reference>
<name>A0A8D8P414_CULPI</name>
<feature type="region of interest" description="Disordered" evidence="1">
    <location>
        <begin position="41"/>
        <end position="109"/>
    </location>
</feature>
<organism evidence="2">
    <name type="scientific">Culex pipiens</name>
    <name type="common">House mosquito</name>
    <dbReference type="NCBI Taxonomy" id="7175"/>
    <lineage>
        <taxon>Eukaryota</taxon>
        <taxon>Metazoa</taxon>
        <taxon>Ecdysozoa</taxon>
        <taxon>Arthropoda</taxon>
        <taxon>Hexapoda</taxon>
        <taxon>Insecta</taxon>
        <taxon>Pterygota</taxon>
        <taxon>Neoptera</taxon>
        <taxon>Endopterygota</taxon>
        <taxon>Diptera</taxon>
        <taxon>Nematocera</taxon>
        <taxon>Culicoidea</taxon>
        <taxon>Culicidae</taxon>
        <taxon>Culicinae</taxon>
        <taxon>Culicini</taxon>
        <taxon>Culex</taxon>
        <taxon>Culex</taxon>
    </lineage>
</organism>
<accession>A0A8D8P414</accession>
<evidence type="ECO:0000313" key="2">
    <source>
        <dbReference type="EMBL" id="CAG6587961.1"/>
    </source>
</evidence>
<dbReference type="EMBL" id="HBUE01320668">
    <property type="protein sequence ID" value="CAG6587961.1"/>
    <property type="molecule type" value="Transcribed_RNA"/>
</dbReference>
<dbReference type="EMBL" id="HBUE01214158">
    <property type="protein sequence ID" value="CAG6535973.1"/>
    <property type="molecule type" value="Transcribed_RNA"/>
</dbReference>
<feature type="compositionally biased region" description="Low complexity" evidence="1">
    <location>
        <begin position="41"/>
        <end position="50"/>
    </location>
</feature>
<feature type="compositionally biased region" description="Basic and acidic residues" evidence="1">
    <location>
        <begin position="1"/>
        <end position="22"/>
    </location>
</feature>
<protein>
    <submittedName>
        <fullName evidence="2">(northern house mosquito) hypothetical protein</fullName>
    </submittedName>
</protein>
<proteinExistence type="predicted"/>
<dbReference type="AlphaFoldDB" id="A0A8D8P414"/>
<feature type="region of interest" description="Disordered" evidence="1">
    <location>
        <begin position="1"/>
        <end position="27"/>
    </location>
</feature>